<name>R4K0H3_CLOPA</name>
<evidence type="ECO:0008006" key="3">
    <source>
        <dbReference type="Google" id="ProtNLM"/>
    </source>
</evidence>
<evidence type="ECO:0000313" key="1">
    <source>
        <dbReference type="EMBL" id="AGK96582.1"/>
    </source>
</evidence>
<dbReference type="STRING" id="86416.Clopa_1657"/>
<accession>R4K0H3</accession>
<dbReference type="KEGG" id="cpas:Clopa_1657"/>
<dbReference type="Proteomes" id="UP000013523">
    <property type="component" value="Chromosome"/>
</dbReference>
<dbReference type="AlphaFoldDB" id="R4K0H3"/>
<dbReference type="eggNOG" id="COG2220">
    <property type="taxonomic scope" value="Bacteria"/>
</dbReference>
<dbReference type="OrthoDB" id="36975at2"/>
<keyword evidence="2" id="KW-1185">Reference proteome</keyword>
<dbReference type="PANTHER" id="PTHR42967">
    <property type="entry name" value="METAL DEPENDENT HYDROLASE"/>
    <property type="match status" value="1"/>
</dbReference>
<dbReference type="EMBL" id="CP003261">
    <property type="protein sequence ID" value="AGK96582.1"/>
    <property type="molecule type" value="Genomic_DNA"/>
</dbReference>
<sequence>METCRAKINYLYNSGFAVETENYLLIFDYYKDSTDKGNKCISNAAVGEEDLKIQKKIIVFSSHSHFDHFNPIILKWRQIRPDIHYILSSDINIDKKDRDTYINMLSVYEDLHIDNLYVKAFSSNDIGISFLVKVDNITIFHSGDLNWWHWWDENEEFNSKMEKSFKSEIEKIKSNFIDIAFFPVDSRLKEYYFIGGEYFIKEINPRLFIPMHFREDFNITKKFKEKIETANTKILNIAKRGEQILY</sequence>
<dbReference type="SUPFAM" id="SSF56281">
    <property type="entry name" value="Metallo-hydrolase/oxidoreductase"/>
    <property type="match status" value="1"/>
</dbReference>
<organism evidence="1 2">
    <name type="scientific">Clostridium pasteurianum BC1</name>
    <dbReference type="NCBI Taxonomy" id="86416"/>
    <lineage>
        <taxon>Bacteria</taxon>
        <taxon>Bacillati</taxon>
        <taxon>Bacillota</taxon>
        <taxon>Clostridia</taxon>
        <taxon>Eubacteriales</taxon>
        <taxon>Clostridiaceae</taxon>
        <taxon>Clostridium</taxon>
    </lineage>
</organism>
<gene>
    <name evidence="1" type="ORF">Clopa_1657</name>
</gene>
<protein>
    <recommendedName>
        <fullName evidence="3">Zn-dependent hydrolase of beta-lactamase fold protein</fullName>
    </recommendedName>
</protein>
<dbReference type="Gene3D" id="3.60.15.10">
    <property type="entry name" value="Ribonuclease Z/Hydroxyacylglutathione hydrolase-like"/>
    <property type="match status" value="1"/>
</dbReference>
<evidence type="ECO:0000313" key="2">
    <source>
        <dbReference type="Proteomes" id="UP000013523"/>
    </source>
</evidence>
<dbReference type="PANTHER" id="PTHR42967:SF1">
    <property type="entry name" value="MBL FOLD METALLO-HYDROLASE"/>
    <property type="match status" value="1"/>
</dbReference>
<proteinExistence type="predicted"/>
<reference evidence="1 2" key="1">
    <citation type="submission" date="2012-01" db="EMBL/GenBank/DDBJ databases">
        <title>Complete sequence of chromosome of Clostridium pasteurianum BC1.</title>
        <authorList>
            <consortium name="US DOE Joint Genome Institute"/>
            <person name="Lucas S."/>
            <person name="Han J."/>
            <person name="Lapidus A."/>
            <person name="Cheng J.-F."/>
            <person name="Goodwin L."/>
            <person name="Pitluck S."/>
            <person name="Peters L."/>
            <person name="Mikhailova N."/>
            <person name="Teshima H."/>
            <person name="Detter J.C."/>
            <person name="Han C."/>
            <person name="Tapia R."/>
            <person name="Land M."/>
            <person name="Hauser L."/>
            <person name="Kyrpides N."/>
            <person name="Ivanova N."/>
            <person name="Pagani I."/>
            <person name="Dunn J."/>
            <person name="Taghavi S."/>
            <person name="Francis A."/>
            <person name="van der Lelie D."/>
            <person name="Woyke T."/>
        </authorList>
    </citation>
    <scope>NUCLEOTIDE SEQUENCE [LARGE SCALE GENOMIC DNA]</scope>
    <source>
        <strain evidence="1 2">BC1</strain>
    </source>
</reference>
<dbReference type="HOGENOM" id="CLU_061731_0_0_9"/>
<dbReference type="PATRIC" id="fig|86416.3.peg.1633"/>
<dbReference type="InterPro" id="IPR036866">
    <property type="entry name" value="RibonucZ/Hydroxyglut_hydro"/>
</dbReference>
<dbReference type="RefSeq" id="WP_015614901.1">
    <property type="nucleotide sequence ID" value="NC_021182.1"/>
</dbReference>